<protein>
    <submittedName>
        <fullName evidence="2">DUF368 domain-containing protein</fullName>
    </submittedName>
</protein>
<gene>
    <name evidence="2" type="ORF">JKA74_12245</name>
</gene>
<dbReference type="AlphaFoldDB" id="A0A934WZU8"/>
<dbReference type="EMBL" id="JAEQBW010000005">
    <property type="protein sequence ID" value="MBK6265805.1"/>
    <property type="molecule type" value="Genomic_DNA"/>
</dbReference>
<organism evidence="2 3">
    <name type="scientific">Marivirga aurantiaca</name>
    <dbReference type="NCBI Taxonomy" id="2802615"/>
    <lineage>
        <taxon>Bacteria</taxon>
        <taxon>Pseudomonadati</taxon>
        <taxon>Bacteroidota</taxon>
        <taxon>Cytophagia</taxon>
        <taxon>Cytophagales</taxon>
        <taxon>Marivirgaceae</taxon>
        <taxon>Marivirga</taxon>
    </lineage>
</organism>
<keyword evidence="3" id="KW-1185">Reference proteome</keyword>
<dbReference type="PANTHER" id="PTHR37308:SF1">
    <property type="entry name" value="POLYPRENYL-PHOSPHATE TRANSPORTER"/>
    <property type="match status" value="1"/>
</dbReference>
<evidence type="ECO:0000313" key="2">
    <source>
        <dbReference type="EMBL" id="MBK6265805.1"/>
    </source>
</evidence>
<keyword evidence="1" id="KW-0472">Membrane</keyword>
<feature type="transmembrane region" description="Helical" evidence="1">
    <location>
        <begin position="283"/>
        <end position="304"/>
    </location>
</feature>
<dbReference type="Pfam" id="PF04018">
    <property type="entry name" value="VCA0040-like"/>
    <property type="match status" value="1"/>
</dbReference>
<feature type="transmembrane region" description="Helical" evidence="1">
    <location>
        <begin position="154"/>
        <end position="183"/>
    </location>
</feature>
<feature type="transmembrane region" description="Helical" evidence="1">
    <location>
        <begin position="195"/>
        <end position="218"/>
    </location>
</feature>
<evidence type="ECO:0000256" key="1">
    <source>
        <dbReference type="SAM" id="Phobius"/>
    </source>
</evidence>
<sequence>MRLLKDYFTLLLKGMAMGGADVVPGVSGGTIAFITGIYDELLTSIKSIDGEALRLITKFKIKEFWQHINGNFLITLVAGIAISIFSLAKIISYLLLTYPILVWSFFFGIIVIAAIIVARDIDNKDWKAVLAGIMGIVIAYAITEATPAETTEAWWFIFLSGAIGICAMILPGISGAFILLILGKYKFVMEAVESFNIPVILTFIAGCIVGILTFARFISWLLHKYQSMTVALLAGFMIGSLNKVWPWKVIDSFRLNSKGDQVPFLDHNVLPHQYLQEVGDPQLIEAIAMACFGILLVIAIEKIANMLKTKTK</sequence>
<dbReference type="RefSeq" id="WP_201431483.1">
    <property type="nucleotide sequence ID" value="NZ_JAEQBW010000005.1"/>
</dbReference>
<feature type="transmembrane region" description="Helical" evidence="1">
    <location>
        <begin position="125"/>
        <end position="142"/>
    </location>
</feature>
<name>A0A934WZU8_9BACT</name>
<comment type="caution">
    <text evidence="2">The sequence shown here is derived from an EMBL/GenBank/DDBJ whole genome shotgun (WGS) entry which is preliminary data.</text>
</comment>
<evidence type="ECO:0000313" key="3">
    <source>
        <dbReference type="Proteomes" id="UP000611723"/>
    </source>
</evidence>
<proteinExistence type="predicted"/>
<keyword evidence="1" id="KW-1133">Transmembrane helix</keyword>
<reference evidence="2" key="1">
    <citation type="submission" date="2021-01" db="EMBL/GenBank/DDBJ databases">
        <title>Marivirga aurantiaca sp. nov., isolated from intertidal surface sediments.</title>
        <authorList>
            <person name="Zhang M."/>
        </authorList>
    </citation>
    <scope>NUCLEOTIDE SEQUENCE</scope>
    <source>
        <strain evidence="2">S37H4</strain>
    </source>
</reference>
<dbReference type="InterPro" id="IPR007163">
    <property type="entry name" value="VCA0040-like"/>
</dbReference>
<dbReference type="Proteomes" id="UP000611723">
    <property type="component" value="Unassembled WGS sequence"/>
</dbReference>
<feature type="transmembrane region" description="Helical" evidence="1">
    <location>
        <begin position="72"/>
        <end position="94"/>
    </location>
</feature>
<accession>A0A934WZU8</accession>
<dbReference type="PANTHER" id="PTHR37308">
    <property type="entry name" value="INTEGRAL MEMBRANE PROTEIN"/>
    <property type="match status" value="1"/>
</dbReference>
<feature type="transmembrane region" description="Helical" evidence="1">
    <location>
        <begin position="100"/>
        <end position="118"/>
    </location>
</feature>
<keyword evidence="1" id="KW-0812">Transmembrane</keyword>